<keyword evidence="3 8" id="KW-0812">Transmembrane</keyword>
<dbReference type="InterPro" id="IPR030395">
    <property type="entry name" value="GP_PDE_dom"/>
</dbReference>
<evidence type="ECO:0000256" key="2">
    <source>
        <dbReference type="ARBA" id="ARBA00007277"/>
    </source>
</evidence>
<evidence type="ECO:0000259" key="9">
    <source>
        <dbReference type="PROSITE" id="PS51704"/>
    </source>
</evidence>
<dbReference type="EMBL" id="MIGC01006042">
    <property type="protein sequence ID" value="PHJ16394.1"/>
    <property type="molecule type" value="Genomic_DNA"/>
</dbReference>
<protein>
    <submittedName>
        <fullName evidence="10">Glycerophosphodiester phosphodiesterase family protein</fullName>
    </submittedName>
</protein>
<gene>
    <name evidence="10" type="ORF">CSUI_009793</name>
</gene>
<feature type="transmembrane region" description="Helical" evidence="8">
    <location>
        <begin position="12"/>
        <end position="35"/>
    </location>
</feature>
<evidence type="ECO:0000256" key="3">
    <source>
        <dbReference type="ARBA" id="ARBA00022692"/>
    </source>
</evidence>
<comment type="similarity">
    <text evidence="2">Belongs to the glycerophosphoryl diester phosphodiesterase family.</text>
</comment>
<keyword evidence="11" id="KW-1185">Reference proteome</keyword>
<dbReference type="GO" id="GO:0005737">
    <property type="term" value="C:cytoplasm"/>
    <property type="evidence" value="ECO:0007669"/>
    <property type="project" value="UniProtKB-ARBA"/>
</dbReference>
<evidence type="ECO:0000256" key="6">
    <source>
        <dbReference type="ARBA" id="ARBA00023098"/>
    </source>
</evidence>
<dbReference type="PROSITE" id="PS51704">
    <property type="entry name" value="GP_PDE"/>
    <property type="match status" value="1"/>
</dbReference>
<dbReference type="GO" id="GO:0046475">
    <property type="term" value="P:glycerophospholipid catabolic process"/>
    <property type="evidence" value="ECO:0007669"/>
    <property type="project" value="TreeGrafter"/>
</dbReference>
<dbReference type="GO" id="GO:0008081">
    <property type="term" value="F:phosphoric diester hydrolase activity"/>
    <property type="evidence" value="ECO:0007669"/>
    <property type="project" value="InterPro"/>
</dbReference>
<dbReference type="VEuPathDB" id="ToxoDB:CSUI_009793"/>
<evidence type="ECO:0000256" key="7">
    <source>
        <dbReference type="ARBA" id="ARBA00023136"/>
    </source>
</evidence>
<evidence type="ECO:0000256" key="8">
    <source>
        <dbReference type="SAM" id="Phobius"/>
    </source>
</evidence>
<dbReference type="PANTHER" id="PTHR42758">
    <property type="entry name" value="PHOSPHATIDYLGLYCEROL PHOSPHOLIPASE C"/>
    <property type="match status" value="1"/>
</dbReference>
<dbReference type="SUPFAM" id="SSF51695">
    <property type="entry name" value="PLC-like phosphodiesterases"/>
    <property type="match status" value="1"/>
</dbReference>
<dbReference type="OrthoDB" id="1058301at2759"/>
<organism evidence="10 11">
    <name type="scientific">Cystoisospora suis</name>
    <dbReference type="NCBI Taxonomy" id="483139"/>
    <lineage>
        <taxon>Eukaryota</taxon>
        <taxon>Sar</taxon>
        <taxon>Alveolata</taxon>
        <taxon>Apicomplexa</taxon>
        <taxon>Conoidasida</taxon>
        <taxon>Coccidia</taxon>
        <taxon>Eucoccidiorida</taxon>
        <taxon>Eimeriorina</taxon>
        <taxon>Sarcocystidae</taxon>
        <taxon>Cystoisospora</taxon>
    </lineage>
</organism>
<evidence type="ECO:0000256" key="5">
    <source>
        <dbReference type="ARBA" id="ARBA00022989"/>
    </source>
</evidence>
<feature type="domain" description="GP-PDE" evidence="9">
    <location>
        <begin position="53"/>
        <end position="350"/>
    </location>
</feature>
<keyword evidence="7 8" id="KW-0472">Membrane</keyword>
<accession>A0A2C6KJ06</accession>
<keyword evidence="4" id="KW-0378">Hydrolase</keyword>
<evidence type="ECO:0000256" key="4">
    <source>
        <dbReference type="ARBA" id="ARBA00022801"/>
    </source>
</evidence>
<keyword evidence="6" id="KW-0443">Lipid metabolism</keyword>
<evidence type="ECO:0000313" key="11">
    <source>
        <dbReference type="Proteomes" id="UP000221165"/>
    </source>
</evidence>
<dbReference type="InterPro" id="IPR017946">
    <property type="entry name" value="PLC-like_Pdiesterase_TIM-brl"/>
</dbReference>
<comment type="caution">
    <text evidence="10">The sequence shown here is derived from an EMBL/GenBank/DDBJ whole genome shotgun (WGS) entry which is preliminary data.</text>
</comment>
<proteinExistence type="inferred from homology"/>
<dbReference type="Pfam" id="PF03009">
    <property type="entry name" value="GDPD"/>
    <property type="match status" value="1"/>
</dbReference>
<keyword evidence="5 8" id="KW-1133">Transmembrane helix</keyword>
<dbReference type="AlphaFoldDB" id="A0A2C6KJ06"/>
<reference evidence="10 11" key="1">
    <citation type="journal article" date="2017" name="Int. J. Parasitol.">
        <title>The genome of the protozoan parasite Cystoisospora suis and a reverse vaccinology approach to identify vaccine candidates.</title>
        <authorList>
            <person name="Palmieri N."/>
            <person name="Shrestha A."/>
            <person name="Ruttkowski B."/>
            <person name="Beck T."/>
            <person name="Vogl C."/>
            <person name="Tomley F."/>
            <person name="Blake D.P."/>
            <person name="Joachim A."/>
        </authorList>
    </citation>
    <scope>NUCLEOTIDE SEQUENCE [LARGE SCALE GENOMIC DNA]</scope>
    <source>
        <strain evidence="10 11">Wien I</strain>
    </source>
</reference>
<comment type="subcellular location">
    <subcellularLocation>
        <location evidence="1">Membrane</location>
    </subcellularLocation>
</comment>
<dbReference type="PROSITE" id="PS50007">
    <property type="entry name" value="PIPLC_X_DOMAIN"/>
    <property type="match status" value="1"/>
</dbReference>
<dbReference type="GO" id="GO:0016020">
    <property type="term" value="C:membrane"/>
    <property type="evidence" value="ECO:0007669"/>
    <property type="project" value="UniProtKB-SubCell"/>
</dbReference>
<name>A0A2C6KJ06_9APIC</name>
<dbReference type="Proteomes" id="UP000221165">
    <property type="component" value="Unassembled WGS sequence"/>
</dbReference>
<sequence length="372" mass="42807">MEYFLLHATSSSAVSPVTLAGAGVCCAVVVASWLINRRPQLLWNTQRVFKQPPLNIAHRGGQAERPENTLMAFRYAVNDCKCRMIELDVWLTKDGEVVVAHDDNLERVTGENVLIKKTNFASLPPVLNSEKLKNCHMEFVRDFSGFPEKFASQPIPRLEDVFKEFPDTIINVDIKSAGNTTAVYKTLELCRKYDRFNRTIFGGFDQPTLDLIKTTERNAIVSIGPKRAMLLLFAYHTGLLPFIPIWERAWGFPVVRYYFFLWLQKEGAQKWREKLPFRFLASFIEVVLYWYAWLAFKLTTNPGFIAALKRRGLVAFGWVANTPEEFHDGFYRVGCDGLMTDKPALLAEWIEKEGEKLSRRHDNPRSDEKKEL</sequence>
<feature type="transmembrane region" description="Helical" evidence="8">
    <location>
        <begin position="228"/>
        <end position="246"/>
    </location>
</feature>
<dbReference type="InterPro" id="IPR052271">
    <property type="entry name" value="GDPD-Related"/>
</dbReference>
<dbReference type="RefSeq" id="XP_067918123.1">
    <property type="nucleotide sequence ID" value="XM_068069902.1"/>
</dbReference>
<dbReference type="Gene3D" id="3.20.20.190">
    <property type="entry name" value="Phosphatidylinositol (PI) phosphodiesterase"/>
    <property type="match status" value="1"/>
</dbReference>
<dbReference type="GeneID" id="94433113"/>
<evidence type="ECO:0000256" key="1">
    <source>
        <dbReference type="ARBA" id="ARBA00004370"/>
    </source>
</evidence>
<evidence type="ECO:0000313" key="10">
    <source>
        <dbReference type="EMBL" id="PHJ16394.1"/>
    </source>
</evidence>
<dbReference type="PANTHER" id="PTHR42758:SF2">
    <property type="entry name" value="PHOSPHATIDYLGLYCEROL PHOSPHOLIPASE C"/>
    <property type="match status" value="1"/>
</dbReference>